<protein>
    <submittedName>
        <fullName evidence="1">Uncharacterized protein</fullName>
    </submittedName>
</protein>
<dbReference type="AlphaFoldDB" id="A0A164I284"/>
<dbReference type="EMBL" id="LRGB01008493">
    <property type="protein sequence ID" value="KZS00798.1"/>
    <property type="molecule type" value="Genomic_DNA"/>
</dbReference>
<keyword evidence="2" id="KW-1185">Reference proteome</keyword>
<sequence length="54" mass="6201">MRTALIQPIDSKVILELANMYYSKNQPKKQKKSVVLQSTAEYKSIANCEIDTRL</sequence>
<evidence type="ECO:0000313" key="2">
    <source>
        <dbReference type="Proteomes" id="UP000076858"/>
    </source>
</evidence>
<accession>A0A164I284</accession>
<proteinExistence type="predicted"/>
<evidence type="ECO:0000313" key="1">
    <source>
        <dbReference type="EMBL" id="KZS00798.1"/>
    </source>
</evidence>
<reference evidence="1 2" key="1">
    <citation type="submission" date="2016-03" db="EMBL/GenBank/DDBJ databases">
        <title>EvidentialGene: Evidence-directed Construction of Genes on Genomes.</title>
        <authorList>
            <person name="Gilbert D.G."/>
            <person name="Choi J.-H."/>
            <person name="Mockaitis K."/>
            <person name="Colbourne J."/>
            <person name="Pfrender M."/>
        </authorList>
    </citation>
    <scope>NUCLEOTIDE SEQUENCE [LARGE SCALE GENOMIC DNA]</scope>
    <source>
        <strain evidence="1 2">Xinb3</strain>
        <tissue evidence="1">Complete organism</tissue>
    </source>
</reference>
<dbReference type="Proteomes" id="UP000076858">
    <property type="component" value="Unassembled WGS sequence"/>
</dbReference>
<name>A0A164I284_9CRUS</name>
<comment type="caution">
    <text evidence="1">The sequence shown here is derived from an EMBL/GenBank/DDBJ whole genome shotgun (WGS) entry which is preliminary data.</text>
</comment>
<organism evidence="1 2">
    <name type="scientific">Daphnia magna</name>
    <dbReference type="NCBI Taxonomy" id="35525"/>
    <lineage>
        <taxon>Eukaryota</taxon>
        <taxon>Metazoa</taxon>
        <taxon>Ecdysozoa</taxon>
        <taxon>Arthropoda</taxon>
        <taxon>Crustacea</taxon>
        <taxon>Branchiopoda</taxon>
        <taxon>Diplostraca</taxon>
        <taxon>Cladocera</taxon>
        <taxon>Anomopoda</taxon>
        <taxon>Daphniidae</taxon>
        <taxon>Daphnia</taxon>
    </lineage>
</organism>
<gene>
    <name evidence="1" type="ORF">APZ42_002755</name>
</gene>